<keyword evidence="2" id="KW-1185">Reference proteome</keyword>
<evidence type="ECO:0000313" key="2">
    <source>
        <dbReference type="Proteomes" id="UP001153076"/>
    </source>
</evidence>
<dbReference type="EMBL" id="JAKOGI010000005">
    <property type="protein sequence ID" value="KAJ8452412.1"/>
    <property type="molecule type" value="Genomic_DNA"/>
</dbReference>
<sequence>MEDKSFKSPNKILYEVPGRPYRFSHLSSFLGLSHIQFTTLTTVTTTKQTNEIKIELAEGYGEFLPCAHSENLSGLNSSASSLQSSLSRGFELTLEAISFANLLPKHPRSLRKELESKKQARFSHDIKRRVCFEKLVYASEIVMAEAAHRLSHGLSAQGGYIFQIPKQEPVRSARDALLSEQFFQLLRPQPYPVHYFN</sequence>
<reference evidence="1" key="1">
    <citation type="submission" date="2022-04" db="EMBL/GenBank/DDBJ databases">
        <title>Carnegiea gigantea Genome sequencing and assembly v2.</title>
        <authorList>
            <person name="Copetti D."/>
            <person name="Sanderson M.J."/>
            <person name="Burquez A."/>
            <person name="Wojciechowski M.F."/>
        </authorList>
    </citation>
    <scope>NUCLEOTIDE SEQUENCE</scope>
    <source>
        <strain evidence="1">SGP5-SGP5p</strain>
        <tissue evidence="1">Aerial part</tissue>
    </source>
</reference>
<comment type="caution">
    <text evidence="1">The sequence shown here is derived from an EMBL/GenBank/DDBJ whole genome shotgun (WGS) entry which is preliminary data.</text>
</comment>
<proteinExistence type="predicted"/>
<gene>
    <name evidence="1" type="ORF">Cgig2_006217</name>
</gene>
<protein>
    <submittedName>
        <fullName evidence="1">Uncharacterized protein</fullName>
    </submittedName>
</protein>
<evidence type="ECO:0000313" key="1">
    <source>
        <dbReference type="EMBL" id="KAJ8452412.1"/>
    </source>
</evidence>
<organism evidence="1 2">
    <name type="scientific">Carnegiea gigantea</name>
    <dbReference type="NCBI Taxonomy" id="171969"/>
    <lineage>
        <taxon>Eukaryota</taxon>
        <taxon>Viridiplantae</taxon>
        <taxon>Streptophyta</taxon>
        <taxon>Embryophyta</taxon>
        <taxon>Tracheophyta</taxon>
        <taxon>Spermatophyta</taxon>
        <taxon>Magnoliopsida</taxon>
        <taxon>eudicotyledons</taxon>
        <taxon>Gunneridae</taxon>
        <taxon>Pentapetalae</taxon>
        <taxon>Caryophyllales</taxon>
        <taxon>Cactineae</taxon>
        <taxon>Cactaceae</taxon>
        <taxon>Cactoideae</taxon>
        <taxon>Echinocereeae</taxon>
        <taxon>Carnegiea</taxon>
    </lineage>
</organism>
<dbReference type="AlphaFoldDB" id="A0A9Q1QS21"/>
<dbReference type="Proteomes" id="UP001153076">
    <property type="component" value="Unassembled WGS sequence"/>
</dbReference>
<name>A0A9Q1QS21_9CARY</name>
<accession>A0A9Q1QS21</accession>